<comment type="caution">
    <text evidence="3">The sequence shown here is derived from an EMBL/GenBank/DDBJ whole genome shotgun (WGS) entry which is preliminary data.</text>
</comment>
<dbReference type="SUPFAM" id="SSF48371">
    <property type="entry name" value="ARM repeat"/>
    <property type="match status" value="1"/>
</dbReference>
<organism evidence="3 4">
    <name type="scientific">Aduncisulcus paluster</name>
    <dbReference type="NCBI Taxonomy" id="2918883"/>
    <lineage>
        <taxon>Eukaryota</taxon>
        <taxon>Metamonada</taxon>
        <taxon>Carpediemonas-like organisms</taxon>
        <taxon>Aduncisulcus</taxon>
    </lineage>
</organism>
<sequence>DSTSASLHSLPSAADVPFGSSSVSSSVSSIDHHSRASIDGRDQEFGGPQLSYGHCTKQHHSQPSLIPNSSSSSSSSSVPQRFEQASLASGGDYLMRSSPSFRYFPHSQHSSAFYNSSASSQTGVYLARHSSMPLRGEHSMFTSAPVLMSTHMEPSFSPSSSDQQHQHHQQHPNYSQHVSTSSHGSQPSQHHYHPPVSSSHVHHSTVQHQHLIQGSRSNPRLAFYSSDSVLYPSSAPLQPSLYPQGFVPSGSAGQGFGYPPAATGHQHQPRIGRSPSGGSIGSMHHSSSRSSPHSSGHSSTHSSGHSSLATSPHPLFRPQSQGYYPVPLGQEPSVSGSQIQTTGSSSSTSVVSSDGNQFEAPRDGGVPLSPKNSVMSPKNSVMSPSSHSLPSSATEGASWTASSSSSLSGHRCGANSYMCSSASAAGNTSSGRMIHSQHQQASSYPTCFSDGSVQSPVVGNISDSQQRQHRVRGNSSREGLHGLRGTQGQMSSQYAQSQTETQTQTSGGLSQKTSLELPEHPLPPFLTNIIFELVFSLAPMKLLDHICSSHQNKHIISCVRVCVGTELGLITWDGITAQRSIGTSCRHPSSSSYSHQRPPSLHSHRQHQLPSGPSMSSIASVISNFSDEESYSDDHSLTESGVTQSDLLLLQSKEALFQEWMRHREKQRKEERERNKHFSSGLCSISSSLPPLPLSKLPHSLALCDYLLKILIQGVEREEKDAEITEEQRKRGFQRRKLQETSEDPRWWAQIVTNESSSTAFKMYFSKIFSSSASSFFITEIAPFSSSSVCTHFVCSAFRMCNSFLKIAHLAHSMHSLRSLIQQISDPQDIEIIAGCVQRVVLSLEEERLGKSGSSSSSSSSSCSTTSCPGGMSIDTKGGNGRRRRKSDGTGGAFDMCCHPSSILYKGDHDTVSSTSLLSPSSYGSSSSFGSPASAPTSSSSVMAGTDITFTSYSCTDSFLPPCSSESVSDSLTSASSFHHSCPTSFMRNDNICRTCGCSISRLLASLELPFNPPSSVDFLCALSSSTSGYVFIHAITDIIPYERWMRVLGVFCINNIRQSNTQMCTNILRECVGEEMKRRLHYQRLHYLKEKDHSATPSQDSSSAATGSGTTTEASCSSGVDKDHGIVGMKCSPASHHESLEGAVGGQQQQFAIEQCPLPTFFFEALCHAFSSDIVFLCKGKKSNYVVQSVIKEVGSIIMDIPCRVVSDFVSNMAIKTIPSSYSLGGGGDRSFYGFQPRLPLPYTILLSFFTYITGCVDETAHVAVYNSVLETFGFNYESFTSMMGSIPSKFCSSQCSSKRGRKPDDLYRDSEVFLTKTMLDSSASSASPSYCEGKSNCISCQKHEKVEALCYPAGISCLLNSFIDSFVELSCHSTSSHVCECLVQKCGPSVQTVVVGGLTKPCARNVLHRHFSGRFSRLFAVAYSEFGNYVINKLIQIVPIDLVRLMAAVLFIDCIGKPLCTQSSIVFVVNALERRFKRH</sequence>
<dbReference type="EMBL" id="BQXS01010954">
    <property type="protein sequence ID" value="GKT35258.1"/>
    <property type="molecule type" value="Genomic_DNA"/>
</dbReference>
<proteinExistence type="predicted"/>
<feature type="compositionally biased region" description="Low complexity" evidence="2">
    <location>
        <begin position="852"/>
        <end position="868"/>
    </location>
</feature>
<evidence type="ECO:0000256" key="1">
    <source>
        <dbReference type="ARBA" id="ARBA00022737"/>
    </source>
</evidence>
<feature type="non-terminal residue" evidence="3">
    <location>
        <position position="1"/>
    </location>
</feature>
<feature type="compositionally biased region" description="Low complexity" evidence="2">
    <location>
        <begin position="584"/>
        <end position="600"/>
    </location>
</feature>
<keyword evidence="1" id="KW-0677">Repeat</keyword>
<feature type="region of interest" description="Disordered" evidence="2">
    <location>
        <begin position="422"/>
        <end position="516"/>
    </location>
</feature>
<keyword evidence="4" id="KW-1185">Reference proteome</keyword>
<feature type="region of interest" description="Disordered" evidence="2">
    <location>
        <begin position="1092"/>
        <end position="1120"/>
    </location>
</feature>
<accession>A0ABQ5KS12</accession>
<evidence type="ECO:0000313" key="3">
    <source>
        <dbReference type="EMBL" id="GKT35258.1"/>
    </source>
</evidence>
<feature type="compositionally biased region" description="Polar residues" evidence="2">
    <location>
        <begin position="426"/>
        <end position="465"/>
    </location>
</feature>
<dbReference type="InterPro" id="IPR011989">
    <property type="entry name" value="ARM-like"/>
</dbReference>
<evidence type="ECO:0000256" key="2">
    <source>
        <dbReference type="SAM" id="MobiDB-lite"/>
    </source>
</evidence>
<feature type="compositionally biased region" description="Low complexity" evidence="2">
    <location>
        <begin position="269"/>
        <end position="307"/>
    </location>
</feature>
<protein>
    <submittedName>
        <fullName evidence="3">Uncharacterized protein</fullName>
    </submittedName>
</protein>
<dbReference type="InterPro" id="IPR001313">
    <property type="entry name" value="Pumilio_RNA-bd_rpt"/>
</dbReference>
<feature type="compositionally biased region" description="Low complexity" evidence="2">
    <location>
        <begin position="171"/>
        <end position="199"/>
    </location>
</feature>
<feature type="region of interest" description="Disordered" evidence="2">
    <location>
        <begin position="150"/>
        <end position="218"/>
    </location>
</feature>
<evidence type="ECO:0000313" key="4">
    <source>
        <dbReference type="Proteomes" id="UP001057375"/>
    </source>
</evidence>
<feature type="region of interest" description="Disordered" evidence="2">
    <location>
        <begin position="245"/>
        <end position="406"/>
    </location>
</feature>
<feature type="compositionally biased region" description="Low complexity" evidence="2">
    <location>
        <begin position="1102"/>
        <end position="1120"/>
    </location>
</feature>
<gene>
    <name evidence="3" type="ORF">ADUPG1_008451</name>
</gene>
<feature type="region of interest" description="Disordered" evidence="2">
    <location>
        <begin position="583"/>
        <end position="616"/>
    </location>
</feature>
<feature type="compositionally biased region" description="Low complexity" evidence="2">
    <location>
        <begin position="491"/>
        <end position="516"/>
    </location>
</feature>
<dbReference type="Proteomes" id="UP001057375">
    <property type="component" value="Unassembled WGS sequence"/>
</dbReference>
<feature type="compositionally biased region" description="Basic and acidic residues" evidence="2">
    <location>
        <begin position="30"/>
        <end position="44"/>
    </location>
</feature>
<dbReference type="Gene3D" id="1.25.10.10">
    <property type="entry name" value="Leucine-rich Repeat Variant"/>
    <property type="match status" value="1"/>
</dbReference>
<dbReference type="SMART" id="SM00025">
    <property type="entry name" value="Pumilio"/>
    <property type="match status" value="2"/>
</dbReference>
<feature type="compositionally biased region" description="Low complexity" evidence="2">
    <location>
        <begin position="380"/>
        <end position="406"/>
    </location>
</feature>
<feature type="compositionally biased region" description="Polar residues" evidence="2">
    <location>
        <begin position="370"/>
        <end position="379"/>
    </location>
</feature>
<reference evidence="3" key="1">
    <citation type="submission" date="2022-03" db="EMBL/GenBank/DDBJ databases">
        <title>Draft genome sequence of Aduncisulcus paluster, a free-living microaerophilic Fornicata.</title>
        <authorList>
            <person name="Yuyama I."/>
            <person name="Kume K."/>
            <person name="Tamura T."/>
            <person name="Inagaki Y."/>
            <person name="Hashimoto T."/>
        </authorList>
    </citation>
    <scope>NUCLEOTIDE SEQUENCE</scope>
    <source>
        <strain evidence="3">NY0171</strain>
    </source>
</reference>
<name>A0ABQ5KS12_9EUKA</name>
<feature type="region of interest" description="Disordered" evidence="2">
    <location>
        <begin position="850"/>
        <end position="893"/>
    </location>
</feature>
<feature type="compositionally biased region" description="Low complexity" evidence="2">
    <location>
        <begin position="333"/>
        <end position="353"/>
    </location>
</feature>
<feature type="region of interest" description="Disordered" evidence="2">
    <location>
        <begin position="1"/>
        <end position="83"/>
    </location>
</feature>
<feature type="compositionally biased region" description="Low complexity" evidence="2">
    <location>
        <begin position="20"/>
        <end position="29"/>
    </location>
</feature>
<feature type="compositionally biased region" description="Low complexity" evidence="2">
    <location>
        <begin position="151"/>
        <end position="163"/>
    </location>
</feature>
<dbReference type="InterPro" id="IPR016024">
    <property type="entry name" value="ARM-type_fold"/>
</dbReference>